<dbReference type="GO" id="GO:0003677">
    <property type="term" value="F:DNA binding"/>
    <property type="evidence" value="ECO:0007669"/>
    <property type="project" value="InterPro"/>
</dbReference>
<dbReference type="EMBL" id="CP054301">
    <property type="protein sequence ID" value="QKK81841.1"/>
    <property type="molecule type" value="Genomic_DNA"/>
</dbReference>
<reference evidence="2 3" key="1">
    <citation type="submission" date="2020-06" db="EMBL/GenBank/DDBJ databases">
        <authorList>
            <person name="Voronona O.L."/>
            <person name="Aksenova E.I."/>
            <person name="Kunda M.S."/>
            <person name="Semenov A.N."/>
            <person name="Ryzhova N."/>
        </authorList>
    </citation>
    <scope>NUCLEOTIDE SEQUENCE [LARGE SCALE GENOMIC DNA]</scope>
    <source>
        <strain evidence="2 3">MPKMM3633</strain>
    </source>
</reference>
<organism evidence="2 3">
    <name type="scientific">Marinomonas primoryensis</name>
    <dbReference type="NCBI Taxonomy" id="178399"/>
    <lineage>
        <taxon>Bacteria</taxon>
        <taxon>Pseudomonadati</taxon>
        <taxon>Pseudomonadota</taxon>
        <taxon>Gammaproteobacteria</taxon>
        <taxon>Oceanospirillales</taxon>
        <taxon>Oceanospirillaceae</taxon>
        <taxon>Marinomonas</taxon>
    </lineage>
</organism>
<evidence type="ECO:0000313" key="2">
    <source>
        <dbReference type="EMBL" id="QKK81841.1"/>
    </source>
</evidence>
<dbReference type="KEGG" id="mpri:MP3633_3114"/>
<gene>
    <name evidence="2" type="ORF">MP3633_3114</name>
</gene>
<dbReference type="InterPro" id="IPR001387">
    <property type="entry name" value="Cro/C1-type_HTH"/>
</dbReference>
<feature type="domain" description="HTH cro/C1-type" evidence="1">
    <location>
        <begin position="82"/>
        <end position="134"/>
    </location>
</feature>
<dbReference type="Proteomes" id="UP000509371">
    <property type="component" value="Chromosome"/>
</dbReference>
<dbReference type="SMART" id="SM00530">
    <property type="entry name" value="HTH_XRE"/>
    <property type="match status" value="1"/>
</dbReference>
<evidence type="ECO:0000313" key="3">
    <source>
        <dbReference type="Proteomes" id="UP000509371"/>
    </source>
</evidence>
<evidence type="ECO:0000259" key="1">
    <source>
        <dbReference type="PROSITE" id="PS50943"/>
    </source>
</evidence>
<dbReference type="AlphaFoldDB" id="A0A859D4F5"/>
<name>A0A859D4F5_9GAMM</name>
<dbReference type="Pfam" id="PF12844">
    <property type="entry name" value="HTH_19"/>
    <property type="match status" value="1"/>
</dbReference>
<dbReference type="PROSITE" id="PS50943">
    <property type="entry name" value="HTH_CROC1"/>
    <property type="match status" value="1"/>
</dbReference>
<dbReference type="Gene3D" id="1.10.260.40">
    <property type="entry name" value="lambda repressor-like DNA-binding domains"/>
    <property type="match status" value="1"/>
</dbReference>
<accession>A0A859D4F5</accession>
<dbReference type="InterPro" id="IPR010982">
    <property type="entry name" value="Lambda_DNA-bd_dom_sf"/>
</dbReference>
<sequence length="154" mass="17591">MPQASKSPLAVLNVRYYQSKVSWMDLSDDSEEALNCLICLLYSNLFLFKLYCSLYNKIFYVLVMVLDGRMANREQIGEQICAARKALKKTQKQIAEQTGVNKSTLSLIENGRFTGSLDILERYLDAVGLTLEVTPKKHQLPQWDEIESLFAEDD</sequence>
<dbReference type="SUPFAM" id="SSF47413">
    <property type="entry name" value="lambda repressor-like DNA-binding domains"/>
    <property type="match status" value="1"/>
</dbReference>
<protein>
    <submittedName>
        <fullName evidence="2">Helix-turn-helix XRE-family superfamily protein</fullName>
    </submittedName>
</protein>
<proteinExistence type="predicted"/>
<dbReference type="CDD" id="cd00093">
    <property type="entry name" value="HTH_XRE"/>
    <property type="match status" value="1"/>
</dbReference>